<evidence type="ECO:0000256" key="3">
    <source>
        <dbReference type="ARBA" id="ARBA00022679"/>
    </source>
</evidence>
<evidence type="ECO:0000256" key="9">
    <source>
        <dbReference type="ARBA" id="ARBA00023160"/>
    </source>
</evidence>
<comment type="subcellular location">
    <subcellularLocation>
        <location evidence="1">Membrane</location>
        <topology evidence="1">Multi-pass membrane protein</topology>
    </subcellularLocation>
</comment>
<keyword evidence="5" id="KW-0276">Fatty acid metabolism</keyword>
<keyword evidence="6 10" id="KW-1133">Transmembrane helix</keyword>
<name>A0A2G2Z1H2_CAPAN</name>
<evidence type="ECO:0000313" key="12">
    <source>
        <dbReference type="Proteomes" id="UP000222542"/>
    </source>
</evidence>
<dbReference type="GO" id="GO:0006633">
    <property type="term" value="P:fatty acid biosynthetic process"/>
    <property type="evidence" value="ECO:0007669"/>
    <property type="project" value="UniProtKB-KW"/>
</dbReference>
<dbReference type="AlphaFoldDB" id="A0A2G2Z1H2"/>
<accession>A0A2G2Z1H2</accession>
<reference evidence="11 12" key="1">
    <citation type="journal article" date="2014" name="Nat. Genet.">
        <title>Genome sequence of the hot pepper provides insights into the evolution of pungency in Capsicum species.</title>
        <authorList>
            <person name="Kim S."/>
            <person name="Park M."/>
            <person name="Yeom S.I."/>
            <person name="Kim Y.M."/>
            <person name="Lee J.M."/>
            <person name="Lee H.A."/>
            <person name="Seo E."/>
            <person name="Choi J."/>
            <person name="Cheong K."/>
            <person name="Kim K.T."/>
            <person name="Jung K."/>
            <person name="Lee G.W."/>
            <person name="Oh S.K."/>
            <person name="Bae C."/>
            <person name="Kim S.B."/>
            <person name="Lee H.Y."/>
            <person name="Kim S.Y."/>
            <person name="Kim M.S."/>
            <person name="Kang B.C."/>
            <person name="Jo Y.D."/>
            <person name="Yang H.B."/>
            <person name="Jeong H.J."/>
            <person name="Kang W.H."/>
            <person name="Kwon J.K."/>
            <person name="Shin C."/>
            <person name="Lim J.Y."/>
            <person name="Park J.H."/>
            <person name="Huh J.H."/>
            <person name="Kim J.S."/>
            <person name="Kim B.D."/>
            <person name="Cohen O."/>
            <person name="Paran I."/>
            <person name="Suh M.C."/>
            <person name="Lee S.B."/>
            <person name="Kim Y.K."/>
            <person name="Shin Y."/>
            <person name="Noh S.J."/>
            <person name="Park J."/>
            <person name="Seo Y.S."/>
            <person name="Kwon S.Y."/>
            <person name="Kim H.A."/>
            <person name="Park J.M."/>
            <person name="Kim H.J."/>
            <person name="Choi S.B."/>
            <person name="Bosland P.W."/>
            <person name="Reeves G."/>
            <person name="Jo S.H."/>
            <person name="Lee B.W."/>
            <person name="Cho H.T."/>
            <person name="Choi H.S."/>
            <person name="Lee M.S."/>
            <person name="Yu Y."/>
            <person name="Do Choi Y."/>
            <person name="Park B.S."/>
            <person name="van Deynze A."/>
            <person name="Ashrafi H."/>
            <person name="Hill T."/>
            <person name="Kim W.T."/>
            <person name="Pai H.S."/>
            <person name="Ahn H.K."/>
            <person name="Yeam I."/>
            <person name="Giovannoni J.J."/>
            <person name="Rose J.K."/>
            <person name="Sorensen I."/>
            <person name="Lee S.J."/>
            <person name="Kim R.W."/>
            <person name="Choi I.Y."/>
            <person name="Choi B.S."/>
            <person name="Lim J.S."/>
            <person name="Lee Y.H."/>
            <person name="Choi D."/>
        </authorList>
    </citation>
    <scope>NUCLEOTIDE SEQUENCE [LARGE SCALE GENOMIC DNA]</scope>
    <source>
        <strain evidence="12">cv. CM334</strain>
    </source>
</reference>
<organism evidence="11 12">
    <name type="scientific">Capsicum annuum</name>
    <name type="common">Capsicum pepper</name>
    <dbReference type="NCBI Taxonomy" id="4072"/>
    <lineage>
        <taxon>Eukaryota</taxon>
        <taxon>Viridiplantae</taxon>
        <taxon>Streptophyta</taxon>
        <taxon>Embryophyta</taxon>
        <taxon>Tracheophyta</taxon>
        <taxon>Spermatophyta</taxon>
        <taxon>Magnoliopsida</taxon>
        <taxon>eudicotyledons</taxon>
        <taxon>Gunneridae</taxon>
        <taxon>Pentapetalae</taxon>
        <taxon>asterids</taxon>
        <taxon>lamiids</taxon>
        <taxon>Solanales</taxon>
        <taxon>Solanaceae</taxon>
        <taxon>Solanoideae</taxon>
        <taxon>Capsiceae</taxon>
        <taxon>Capsicum</taxon>
    </lineage>
</organism>
<protein>
    <submittedName>
        <fullName evidence="11">Uncharacterized protein</fullName>
    </submittedName>
</protein>
<dbReference type="EMBL" id="AYRZ02000007">
    <property type="protein sequence ID" value="PHT75751.1"/>
    <property type="molecule type" value="Genomic_DNA"/>
</dbReference>
<dbReference type="Proteomes" id="UP000222542">
    <property type="component" value="Unassembled WGS sequence"/>
</dbReference>
<evidence type="ECO:0000256" key="10">
    <source>
        <dbReference type="SAM" id="Phobius"/>
    </source>
</evidence>
<sequence>MCTNTRQCLFFFYLAIYTLQSMLHIAVIIHASLYVLMYAYYFLCAIGKRPWWKRLITDSDCSVHFWLCMFTYYALLSLYY</sequence>
<keyword evidence="2" id="KW-0444">Lipid biosynthesis</keyword>
<dbReference type="Pfam" id="PF01151">
    <property type="entry name" value="ELO"/>
    <property type="match status" value="1"/>
</dbReference>
<evidence type="ECO:0000256" key="1">
    <source>
        <dbReference type="ARBA" id="ARBA00004141"/>
    </source>
</evidence>
<evidence type="ECO:0000256" key="8">
    <source>
        <dbReference type="ARBA" id="ARBA00023136"/>
    </source>
</evidence>
<evidence type="ECO:0000313" key="11">
    <source>
        <dbReference type="EMBL" id="PHT75751.1"/>
    </source>
</evidence>
<dbReference type="InterPro" id="IPR002076">
    <property type="entry name" value="ELO_fam"/>
</dbReference>
<reference evidence="11 12" key="2">
    <citation type="journal article" date="2017" name="Genome Biol.">
        <title>New reference genome sequences of hot pepper reveal the massive evolution of plant disease-resistance genes by retroduplication.</title>
        <authorList>
            <person name="Kim S."/>
            <person name="Park J."/>
            <person name="Yeom S.I."/>
            <person name="Kim Y.M."/>
            <person name="Seo E."/>
            <person name="Kim K.T."/>
            <person name="Kim M.S."/>
            <person name="Lee J.M."/>
            <person name="Cheong K."/>
            <person name="Shin H.S."/>
            <person name="Kim S.B."/>
            <person name="Han K."/>
            <person name="Lee J."/>
            <person name="Park M."/>
            <person name="Lee H.A."/>
            <person name="Lee H.Y."/>
            <person name="Lee Y."/>
            <person name="Oh S."/>
            <person name="Lee J.H."/>
            <person name="Choi E."/>
            <person name="Choi E."/>
            <person name="Lee S.E."/>
            <person name="Jeon J."/>
            <person name="Kim H."/>
            <person name="Choi G."/>
            <person name="Song H."/>
            <person name="Lee J."/>
            <person name="Lee S.C."/>
            <person name="Kwon J.K."/>
            <person name="Lee H.Y."/>
            <person name="Koo N."/>
            <person name="Hong Y."/>
            <person name="Kim R.W."/>
            <person name="Kang W.H."/>
            <person name="Huh J.H."/>
            <person name="Kang B.C."/>
            <person name="Yang T.J."/>
            <person name="Lee Y.H."/>
            <person name="Bennetzen J.L."/>
            <person name="Choi D."/>
        </authorList>
    </citation>
    <scope>NUCLEOTIDE SEQUENCE [LARGE SCALE GENOMIC DNA]</scope>
    <source>
        <strain evidence="12">cv. CM334</strain>
    </source>
</reference>
<keyword evidence="4 10" id="KW-0812">Transmembrane</keyword>
<dbReference type="GO" id="GO:0009922">
    <property type="term" value="F:fatty acid elongase activity"/>
    <property type="evidence" value="ECO:0007669"/>
    <property type="project" value="InterPro"/>
</dbReference>
<keyword evidence="7" id="KW-0443">Lipid metabolism</keyword>
<comment type="caution">
    <text evidence="11">The sequence shown here is derived from an EMBL/GenBank/DDBJ whole genome shotgun (WGS) entry which is preliminary data.</text>
</comment>
<keyword evidence="3" id="KW-0808">Transferase</keyword>
<feature type="transmembrane region" description="Helical" evidence="10">
    <location>
        <begin position="12"/>
        <end position="43"/>
    </location>
</feature>
<gene>
    <name evidence="11" type="ORF">T459_19273</name>
</gene>
<dbReference type="STRING" id="4072.A0A2G2Z1H2"/>
<keyword evidence="9" id="KW-0275">Fatty acid biosynthesis</keyword>
<evidence type="ECO:0000256" key="4">
    <source>
        <dbReference type="ARBA" id="ARBA00022692"/>
    </source>
</evidence>
<feature type="transmembrane region" description="Helical" evidence="10">
    <location>
        <begin position="63"/>
        <end position="79"/>
    </location>
</feature>
<proteinExistence type="predicted"/>
<evidence type="ECO:0000256" key="2">
    <source>
        <dbReference type="ARBA" id="ARBA00022516"/>
    </source>
</evidence>
<evidence type="ECO:0000256" key="6">
    <source>
        <dbReference type="ARBA" id="ARBA00022989"/>
    </source>
</evidence>
<evidence type="ECO:0000256" key="5">
    <source>
        <dbReference type="ARBA" id="ARBA00022832"/>
    </source>
</evidence>
<dbReference type="Gramene" id="PHT75751">
    <property type="protein sequence ID" value="PHT75751"/>
    <property type="gene ID" value="T459_19273"/>
</dbReference>
<evidence type="ECO:0000256" key="7">
    <source>
        <dbReference type="ARBA" id="ARBA00023098"/>
    </source>
</evidence>
<dbReference type="GO" id="GO:0016020">
    <property type="term" value="C:membrane"/>
    <property type="evidence" value="ECO:0007669"/>
    <property type="project" value="UniProtKB-SubCell"/>
</dbReference>
<keyword evidence="12" id="KW-1185">Reference proteome</keyword>
<keyword evidence="8 10" id="KW-0472">Membrane</keyword>